<keyword evidence="2 5" id="KW-0378">Hydrolase</keyword>
<evidence type="ECO:0000256" key="3">
    <source>
        <dbReference type="ARBA" id="ARBA00023277"/>
    </source>
</evidence>
<dbReference type="RefSeq" id="XP_001791291.1">
    <property type="nucleotide sequence ID" value="XM_001791239.1"/>
</dbReference>
<feature type="chain" id="PRO_5034386653" evidence="6">
    <location>
        <begin position="21"/>
        <end position="520"/>
    </location>
</feature>
<organism evidence="9 10">
    <name type="scientific">Phaeosphaeria nodorum (strain SN15 / ATCC MYA-4574 / FGSC 10173)</name>
    <name type="common">Glume blotch fungus</name>
    <name type="synonym">Parastagonospora nodorum</name>
    <dbReference type="NCBI Taxonomy" id="321614"/>
    <lineage>
        <taxon>Eukaryota</taxon>
        <taxon>Fungi</taxon>
        <taxon>Dikarya</taxon>
        <taxon>Ascomycota</taxon>
        <taxon>Pezizomycotina</taxon>
        <taxon>Dothideomycetes</taxon>
        <taxon>Pleosporomycetidae</taxon>
        <taxon>Pleosporales</taxon>
        <taxon>Pleosporineae</taxon>
        <taxon>Phaeosphaeriaceae</taxon>
        <taxon>Parastagonospora</taxon>
    </lineage>
</organism>
<keyword evidence="10" id="KW-1185">Reference proteome</keyword>
<dbReference type="GO" id="GO:0004553">
    <property type="term" value="F:hydrolase activity, hydrolyzing O-glycosyl compounds"/>
    <property type="evidence" value="ECO:0007669"/>
    <property type="project" value="InterPro"/>
</dbReference>
<dbReference type="AlphaFoldDB" id="A0A7U2ESB5"/>
<dbReference type="PANTHER" id="PTHR42800">
    <property type="entry name" value="EXOINULINASE INUD (AFU_ORTHOLOGUE AFUA_5G00480)"/>
    <property type="match status" value="1"/>
</dbReference>
<reference evidence="10" key="1">
    <citation type="journal article" date="2021" name="BMC Genomics">
        <title>Chromosome-level genome assembly and manually-curated proteome of model necrotroph Parastagonospora nodorum Sn15 reveals a genome-wide trove of candidate effector homologs, and redundancy of virulence-related functions within an accessory chromosome.</title>
        <authorList>
            <person name="Bertazzoni S."/>
            <person name="Jones D.A.B."/>
            <person name="Phan H.T."/>
            <person name="Tan K.-C."/>
            <person name="Hane J.K."/>
        </authorList>
    </citation>
    <scope>NUCLEOTIDE SEQUENCE [LARGE SCALE GENOMIC DNA]</scope>
    <source>
        <strain evidence="10">SN15 / ATCC MYA-4574 / FGSC 10173)</strain>
    </source>
</reference>
<dbReference type="Gene3D" id="2.115.10.20">
    <property type="entry name" value="Glycosyl hydrolase domain, family 43"/>
    <property type="match status" value="1"/>
</dbReference>
<dbReference type="CDD" id="cd18622">
    <property type="entry name" value="GH32_Inu-like"/>
    <property type="match status" value="1"/>
</dbReference>
<evidence type="ECO:0000256" key="4">
    <source>
        <dbReference type="ARBA" id="ARBA00023295"/>
    </source>
</evidence>
<dbReference type="Gene3D" id="2.60.120.560">
    <property type="entry name" value="Exo-inulinase, domain 1"/>
    <property type="match status" value="1"/>
</dbReference>
<dbReference type="EMBL" id="CP069023">
    <property type="protein sequence ID" value="QRC91113.1"/>
    <property type="molecule type" value="Genomic_DNA"/>
</dbReference>
<accession>A0A7U2ESB5</accession>
<dbReference type="InterPro" id="IPR001362">
    <property type="entry name" value="Glyco_hydro_32"/>
</dbReference>
<dbReference type="OrthoDB" id="202537at2759"/>
<keyword evidence="4 5" id="KW-0326">Glycosidase</keyword>
<proteinExistence type="inferred from homology"/>
<name>A0A7U2ESB5_PHANO</name>
<dbReference type="Proteomes" id="UP000663193">
    <property type="component" value="Chromosome 1"/>
</dbReference>
<evidence type="ECO:0000313" key="10">
    <source>
        <dbReference type="Proteomes" id="UP000663193"/>
    </source>
</evidence>
<evidence type="ECO:0000313" key="9">
    <source>
        <dbReference type="EMBL" id="QRC91113.1"/>
    </source>
</evidence>
<dbReference type="VEuPathDB" id="FungiDB:JI435_006100"/>
<dbReference type="Pfam" id="PF08244">
    <property type="entry name" value="Glyco_hydro_32C"/>
    <property type="match status" value="1"/>
</dbReference>
<dbReference type="SMART" id="SM00640">
    <property type="entry name" value="Glyco_32"/>
    <property type="match status" value="1"/>
</dbReference>
<dbReference type="GO" id="GO:0005975">
    <property type="term" value="P:carbohydrate metabolic process"/>
    <property type="evidence" value="ECO:0007669"/>
    <property type="project" value="InterPro"/>
</dbReference>
<dbReference type="InterPro" id="IPR013148">
    <property type="entry name" value="Glyco_hydro_32_N"/>
</dbReference>
<feature type="domain" description="Glycosyl hydrolase family 32 C-terminal" evidence="8">
    <location>
        <begin position="373"/>
        <end position="509"/>
    </location>
</feature>
<dbReference type="Pfam" id="PF00251">
    <property type="entry name" value="Glyco_hydro_32N"/>
    <property type="match status" value="1"/>
</dbReference>
<dbReference type="InterPro" id="IPR013189">
    <property type="entry name" value="Glyco_hydro_32_C"/>
</dbReference>
<dbReference type="KEGG" id="pno:SNOG_00610"/>
<gene>
    <name evidence="9" type="ORF">JI435_006100</name>
</gene>
<feature type="signal peptide" evidence="6">
    <location>
        <begin position="1"/>
        <end position="20"/>
    </location>
</feature>
<dbReference type="SUPFAM" id="SSF75005">
    <property type="entry name" value="Arabinanase/levansucrase/invertase"/>
    <property type="match status" value="1"/>
</dbReference>
<evidence type="ECO:0000259" key="8">
    <source>
        <dbReference type="Pfam" id="PF08244"/>
    </source>
</evidence>
<evidence type="ECO:0000256" key="2">
    <source>
        <dbReference type="ARBA" id="ARBA00022801"/>
    </source>
</evidence>
<dbReference type="InterPro" id="IPR013320">
    <property type="entry name" value="ConA-like_dom_sf"/>
</dbReference>
<evidence type="ECO:0000259" key="7">
    <source>
        <dbReference type="Pfam" id="PF00251"/>
    </source>
</evidence>
<sequence length="520" mass="56281">MPGILRSLLLLVSVVPLIAGQTRPSYHITPGEKWLNDPQRPVFAGGDWHLYYLYNSNWDKSNPGAGGTEWFHATSANMVDWTRKGVVIHKYQPNPVTGVVLGDIETGSSVVDTANTAGFGQNAVVAILTQMQDGIQQQSLFYSSDNGTTFTAYDGNPVMPSPDAAAKPAFRDPKIIWDDTADRWVIALSEGSKIGFYTSKDLKTWAYVSGFSPINSGVDLGTLECADMYQIDLDGISASRTWILATGANGYKFGKTTGTAYWSGSWNGTHFTATTSVPRWMDEGPDFYATVSWDNPNDKFGSRYAIAWMNNWEYANTLPYYGGYQGQLSMVREVKYRTVGGTPILVSVPIVGYADKFERPVSTNGSFITTDPATASLPPGLTGGAYVIRATVTKADGDDGDEVHFRIKSNGAYNTTIGYNFSRNEAFLARASDGSAADVLVSGPKQAYDAVRTAINPAGGNTVELAIYVDYNSVETFVNDEGVASLSGLIYPDQGAEGIEVVSPSGRLTLAYFSYADYAE</sequence>
<dbReference type="InterPro" id="IPR023296">
    <property type="entry name" value="Glyco_hydro_beta-prop_sf"/>
</dbReference>
<dbReference type="FunFam" id="2.115.10.20:FF:000003">
    <property type="entry name" value="Levanbiose-producing levanase"/>
    <property type="match status" value="1"/>
</dbReference>
<evidence type="ECO:0000256" key="1">
    <source>
        <dbReference type="ARBA" id="ARBA00009902"/>
    </source>
</evidence>
<dbReference type="SUPFAM" id="SSF49899">
    <property type="entry name" value="Concanavalin A-like lectins/glucanases"/>
    <property type="match status" value="1"/>
</dbReference>
<keyword evidence="3" id="KW-0119">Carbohydrate metabolism</keyword>
<dbReference type="PANTHER" id="PTHR42800:SF1">
    <property type="entry name" value="EXOINULINASE INUD (AFU_ORTHOLOGUE AFUA_5G00480)"/>
    <property type="match status" value="1"/>
</dbReference>
<keyword evidence="6" id="KW-0732">Signal</keyword>
<evidence type="ECO:0000256" key="6">
    <source>
        <dbReference type="SAM" id="SignalP"/>
    </source>
</evidence>
<evidence type="ECO:0000256" key="5">
    <source>
        <dbReference type="RuleBase" id="RU362110"/>
    </source>
</evidence>
<dbReference type="OMA" id="GGTEWYH"/>
<comment type="similarity">
    <text evidence="1 5">Belongs to the glycosyl hydrolase 32 family.</text>
</comment>
<protein>
    <submittedName>
        <fullName evidence="9">Uncharacterized protein</fullName>
    </submittedName>
</protein>
<feature type="domain" description="Glycosyl hydrolase family 32 N-terminal" evidence="7">
    <location>
        <begin position="27"/>
        <end position="338"/>
    </location>
</feature>